<dbReference type="EMBL" id="CAJPWZ010002785">
    <property type="protein sequence ID" value="CAG2245741.1"/>
    <property type="molecule type" value="Genomic_DNA"/>
</dbReference>
<feature type="compositionally biased region" description="Polar residues" evidence="1">
    <location>
        <begin position="101"/>
        <end position="112"/>
    </location>
</feature>
<protein>
    <submittedName>
        <fullName evidence="2">Uncharacterized protein</fullName>
    </submittedName>
</protein>
<evidence type="ECO:0000313" key="3">
    <source>
        <dbReference type="Proteomes" id="UP000683360"/>
    </source>
</evidence>
<evidence type="ECO:0000256" key="1">
    <source>
        <dbReference type="SAM" id="MobiDB-lite"/>
    </source>
</evidence>
<feature type="compositionally biased region" description="Polar residues" evidence="1">
    <location>
        <begin position="138"/>
        <end position="154"/>
    </location>
</feature>
<reference evidence="2" key="1">
    <citation type="submission" date="2021-03" db="EMBL/GenBank/DDBJ databases">
        <authorList>
            <person name="Bekaert M."/>
        </authorList>
    </citation>
    <scope>NUCLEOTIDE SEQUENCE</scope>
</reference>
<dbReference type="Proteomes" id="UP000683360">
    <property type="component" value="Unassembled WGS sequence"/>
</dbReference>
<name>A0A8S3UTI2_MYTED</name>
<proteinExistence type="predicted"/>
<evidence type="ECO:0000313" key="2">
    <source>
        <dbReference type="EMBL" id="CAG2245741.1"/>
    </source>
</evidence>
<organism evidence="2 3">
    <name type="scientific">Mytilus edulis</name>
    <name type="common">Blue mussel</name>
    <dbReference type="NCBI Taxonomy" id="6550"/>
    <lineage>
        <taxon>Eukaryota</taxon>
        <taxon>Metazoa</taxon>
        <taxon>Spiralia</taxon>
        <taxon>Lophotrochozoa</taxon>
        <taxon>Mollusca</taxon>
        <taxon>Bivalvia</taxon>
        <taxon>Autobranchia</taxon>
        <taxon>Pteriomorphia</taxon>
        <taxon>Mytilida</taxon>
        <taxon>Mytiloidea</taxon>
        <taxon>Mytilidae</taxon>
        <taxon>Mytilinae</taxon>
        <taxon>Mytilus</taxon>
    </lineage>
</organism>
<gene>
    <name evidence="2" type="ORF">MEDL_57769</name>
</gene>
<comment type="caution">
    <text evidence="2">The sequence shown here is derived from an EMBL/GenBank/DDBJ whole genome shotgun (WGS) entry which is preliminary data.</text>
</comment>
<dbReference type="AlphaFoldDB" id="A0A8S3UTI2"/>
<feature type="region of interest" description="Disordered" evidence="1">
    <location>
        <begin position="101"/>
        <end position="176"/>
    </location>
</feature>
<keyword evidence="3" id="KW-1185">Reference proteome</keyword>
<accession>A0A8S3UTI2</accession>
<feature type="compositionally biased region" description="Basic residues" evidence="1">
    <location>
        <begin position="157"/>
        <end position="172"/>
    </location>
</feature>
<sequence>MMKTIKAAHVERKSWKQELFKFLRQFQLLFNRTHVTKLPEVHKLNITNKQMDENARQNDESEKCKMKKQFDERNHAKPSNIEITFYLFSFVKSDKHSKYYSSTRSNDNSYINNKDDRHRGGTSEITEAYSRTEPKEWQPSSSTDSQCAIPTSSRDTPKRKKTGQQPVLKKKNDRQSHAAGRDDIELYNGFTKVFVTRWYLQCRHGYSFCLSFCVNIRKVCFILLNFSVGVNHLYDCGLVVNPEFSVLGATADGKLCSNGTTEIIEIKARMLLETSKLKRQLSQLNGVNADIVAPSLQRNIIEATSFRSRIVNQLRSTYSTISEDEDVYSCDYEDIREVSNDSGFLEPEPITSLSPASDVIKKVLLKSLQRLDVGKSTEYVKQFFQ</sequence>